<sequence length="621" mass="69648">MHIDSQLIEKLKRNALDIGLDVFYIICMLIFMFECFHLNMIPTKFLVLIIAALLILAFILIIIDILEYKGWIKITKRACSVVLSIFLCFGAFFMWKVNSAMASIDNSPTVMTNRITVMVPADSSVNALADLSNAKIGYQEGNDADNANYVIDQLLSNTTLVNPTYESYTNYLTLAQDVLSGKVEAMIFTSSYASTLNEQIEDFDTKFKIIATFDRANSNTASQSTKDISKEPFTIYISGMDEVGEPTINLRSDVNLLLLVNPLTNHIEMVSIPRDAYVPNTAAANFPDKLTHTGIYGIDTTISTMEKVFGFPIDYYAKVSFTSLIEIVDTLGGINANVAVTFCEQDENRSFAPEDLICLNQGEQTLNGKQALAYARHRKSYGDIERTMAQQEIIKGIINKVLSADGINKVPTLLEIGPKYVSTNIPMDLVKRLIKSEAEEIQPWTFETLHMENGYSDMYPTASMGADLPLSVYILNREDVRTVYRKYLQMFETMKLNEFAFRLDDLSDPVEYPLESPYMLWTDNVTTKIYQFYSLEYPETEPSEDEENPEGEIDPNDPEGEKPNEDPNMPDHPGEPSDPTDPEPGTPEPPAETPDQDPEAPVIDPTLPVDPTQPIDPTLEP</sequence>
<evidence type="ECO:0000259" key="4">
    <source>
        <dbReference type="Pfam" id="PF03816"/>
    </source>
</evidence>
<keyword evidence="3" id="KW-0812">Transmembrane</keyword>
<keyword evidence="3" id="KW-0472">Membrane</keyword>
<dbReference type="PANTHER" id="PTHR33392:SF6">
    <property type="entry name" value="POLYISOPRENYL-TEICHOIC ACID--PEPTIDOGLYCAN TEICHOIC ACID TRANSFERASE TAGU"/>
    <property type="match status" value="1"/>
</dbReference>
<dbReference type="Proteomes" id="UP000247612">
    <property type="component" value="Unassembled WGS sequence"/>
</dbReference>
<protein>
    <submittedName>
        <fullName evidence="5">LytR family transcriptional attenuator</fullName>
    </submittedName>
</protein>
<feature type="domain" description="Cell envelope-related transcriptional attenuator" evidence="4">
    <location>
        <begin position="251"/>
        <end position="402"/>
    </location>
</feature>
<dbReference type="NCBIfam" id="TIGR00350">
    <property type="entry name" value="lytR_cpsA_psr"/>
    <property type="match status" value="1"/>
</dbReference>
<comment type="similarity">
    <text evidence="1">Belongs to the LytR/CpsA/Psr (LCP) family.</text>
</comment>
<dbReference type="InterPro" id="IPR050922">
    <property type="entry name" value="LytR/CpsA/Psr_CW_biosynth"/>
</dbReference>
<dbReference type="Gene3D" id="3.40.190.10">
    <property type="entry name" value="Periplasmic binding protein-like II"/>
    <property type="match status" value="1"/>
</dbReference>
<feature type="region of interest" description="Disordered" evidence="2">
    <location>
        <begin position="538"/>
        <end position="621"/>
    </location>
</feature>
<feature type="compositionally biased region" description="Acidic residues" evidence="2">
    <location>
        <begin position="538"/>
        <end position="558"/>
    </location>
</feature>
<evidence type="ECO:0000256" key="3">
    <source>
        <dbReference type="SAM" id="Phobius"/>
    </source>
</evidence>
<dbReference type="STRING" id="1034346.GCA_000313565_01621"/>
<feature type="compositionally biased region" description="Pro residues" evidence="2">
    <location>
        <begin position="582"/>
        <end position="592"/>
    </location>
</feature>
<evidence type="ECO:0000256" key="1">
    <source>
        <dbReference type="ARBA" id="ARBA00006068"/>
    </source>
</evidence>
<dbReference type="InterPro" id="IPR004474">
    <property type="entry name" value="LytR_CpsA_psr"/>
</dbReference>
<gene>
    <name evidence="5" type="ORF">DES51_104127</name>
</gene>
<dbReference type="Gene3D" id="3.40.630.190">
    <property type="entry name" value="LCP protein"/>
    <property type="match status" value="1"/>
</dbReference>
<comment type="caution">
    <text evidence="5">The sequence shown here is derived from an EMBL/GenBank/DDBJ whole genome shotgun (WGS) entry which is preliminary data.</text>
</comment>
<proteinExistence type="inferred from homology"/>
<feature type="transmembrane region" description="Helical" evidence="3">
    <location>
        <begin position="21"/>
        <end position="39"/>
    </location>
</feature>
<keyword evidence="3" id="KW-1133">Transmembrane helix</keyword>
<dbReference type="SUPFAM" id="SSF53850">
    <property type="entry name" value="Periplasmic binding protein-like II"/>
    <property type="match status" value="1"/>
</dbReference>
<dbReference type="Pfam" id="PF03816">
    <property type="entry name" value="LytR_cpsA_psr"/>
    <property type="match status" value="1"/>
</dbReference>
<dbReference type="OrthoDB" id="27330at2"/>
<accession>A0A318KU76</accession>
<dbReference type="RefSeq" id="WP_022937925.1">
    <property type="nucleotide sequence ID" value="NZ_CABKRQ010000004.1"/>
</dbReference>
<name>A0A318KU76_9FIRM</name>
<dbReference type="AlphaFoldDB" id="A0A318KU76"/>
<evidence type="ECO:0000256" key="2">
    <source>
        <dbReference type="SAM" id="MobiDB-lite"/>
    </source>
</evidence>
<reference evidence="5 6" key="1">
    <citation type="submission" date="2018-05" db="EMBL/GenBank/DDBJ databases">
        <title>Genomic Encyclopedia of Type Strains, Phase IV (KMG-IV): sequencing the most valuable type-strain genomes for metagenomic binning, comparative biology and taxonomic classification.</title>
        <authorList>
            <person name="Goeker M."/>
        </authorList>
    </citation>
    <scope>NUCLEOTIDE SEQUENCE [LARGE SCALE GENOMIC DNA]</scope>
    <source>
        <strain evidence="5 6">JC118</strain>
    </source>
</reference>
<dbReference type="PANTHER" id="PTHR33392">
    <property type="entry name" value="POLYISOPRENYL-TEICHOIC ACID--PEPTIDOGLYCAN TEICHOIC ACID TRANSFERASE TAGU"/>
    <property type="match status" value="1"/>
</dbReference>
<dbReference type="EMBL" id="QJKH01000004">
    <property type="protein sequence ID" value="PXX80122.1"/>
    <property type="molecule type" value="Genomic_DNA"/>
</dbReference>
<evidence type="ECO:0000313" key="6">
    <source>
        <dbReference type="Proteomes" id="UP000247612"/>
    </source>
</evidence>
<organism evidence="5 6">
    <name type="scientific">Dielma fastidiosa</name>
    <dbReference type="NCBI Taxonomy" id="1034346"/>
    <lineage>
        <taxon>Bacteria</taxon>
        <taxon>Bacillati</taxon>
        <taxon>Bacillota</taxon>
        <taxon>Erysipelotrichia</taxon>
        <taxon>Erysipelotrichales</taxon>
        <taxon>Erysipelotrichaceae</taxon>
        <taxon>Dielma</taxon>
    </lineage>
</organism>
<feature type="transmembrane region" description="Helical" evidence="3">
    <location>
        <begin position="78"/>
        <end position="95"/>
    </location>
</feature>
<evidence type="ECO:0000313" key="5">
    <source>
        <dbReference type="EMBL" id="PXX80122.1"/>
    </source>
</evidence>
<keyword evidence="6" id="KW-1185">Reference proteome</keyword>
<feature type="transmembrane region" description="Helical" evidence="3">
    <location>
        <begin position="45"/>
        <end position="66"/>
    </location>
</feature>